<name>A0A4C1WEJ8_EUMVA</name>
<dbReference type="AlphaFoldDB" id="A0A4C1WEJ8"/>
<reference evidence="1 2" key="1">
    <citation type="journal article" date="2019" name="Commun. Biol.">
        <title>The bagworm genome reveals a unique fibroin gene that provides high tensile strength.</title>
        <authorList>
            <person name="Kono N."/>
            <person name="Nakamura H."/>
            <person name="Ohtoshi R."/>
            <person name="Tomita M."/>
            <person name="Numata K."/>
            <person name="Arakawa K."/>
        </authorList>
    </citation>
    <scope>NUCLEOTIDE SEQUENCE [LARGE SCALE GENOMIC DNA]</scope>
</reference>
<sequence>MFVEKVFGIKSYKGKQSGGGGPRRVLCERTSSAGASEQIRIMIGSQTDTVITIICGRQNDILLEEKIRQAYVVPKQCRTLHAHASLIPGAAAAGAAASQLHVISGWRADELLVLYDWNIWFRDIL</sequence>
<protein>
    <submittedName>
        <fullName evidence="1">Uncharacterized protein</fullName>
    </submittedName>
</protein>
<dbReference type="Proteomes" id="UP000299102">
    <property type="component" value="Unassembled WGS sequence"/>
</dbReference>
<evidence type="ECO:0000313" key="1">
    <source>
        <dbReference type="EMBL" id="GBP49300.1"/>
    </source>
</evidence>
<comment type="caution">
    <text evidence="1">The sequence shown here is derived from an EMBL/GenBank/DDBJ whole genome shotgun (WGS) entry which is preliminary data.</text>
</comment>
<evidence type="ECO:0000313" key="2">
    <source>
        <dbReference type="Proteomes" id="UP000299102"/>
    </source>
</evidence>
<dbReference type="EMBL" id="BGZK01000541">
    <property type="protein sequence ID" value="GBP49300.1"/>
    <property type="molecule type" value="Genomic_DNA"/>
</dbReference>
<proteinExistence type="predicted"/>
<accession>A0A4C1WEJ8</accession>
<gene>
    <name evidence="1" type="ORF">EVAR_102243_1</name>
</gene>
<organism evidence="1 2">
    <name type="scientific">Eumeta variegata</name>
    <name type="common">Bagworm moth</name>
    <name type="synonym">Eumeta japonica</name>
    <dbReference type="NCBI Taxonomy" id="151549"/>
    <lineage>
        <taxon>Eukaryota</taxon>
        <taxon>Metazoa</taxon>
        <taxon>Ecdysozoa</taxon>
        <taxon>Arthropoda</taxon>
        <taxon>Hexapoda</taxon>
        <taxon>Insecta</taxon>
        <taxon>Pterygota</taxon>
        <taxon>Neoptera</taxon>
        <taxon>Endopterygota</taxon>
        <taxon>Lepidoptera</taxon>
        <taxon>Glossata</taxon>
        <taxon>Ditrysia</taxon>
        <taxon>Tineoidea</taxon>
        <taxon>Psychidae</taxon>
        <taxon>Oiketicinae</taxon>
        <taxon>Eumeta</taxon>
    </lineage>
</organism>
<keyword evidence="2" id="KW-1185">Reference proteome</keyword>